<evidence type="ECO:0000256" key="1">
    <source>
        <dbReference type="ARBA" id="ARBA00022676"/>
    </source>
</evidence>
<keyword evidence="1" id="KW-0328">Glycosyltransferase</keyword>
<keyword evidence="2" id="KW-0808">Transferase</keyword>
<evidence type="ECO:0000313" key="3">
    <source>
        <dbReference type="EMBL" id="QHT33506.1"/>
    </source>
</evidence>
<dbReference type="InterPro" id="IPR002516">
    <property type="entry name" value="Glyco_trans_11"/>
</dbReference>
<dbReference type="Pfam" id="PF01531">
    <property type="entry name" value="Glyco_transf_11"/>
    <property type="match status" value="1"/>
</dbReference>
<dbReference type="EMBL" id="MN738968">
    <property type="protein sequence ID" value="QHT33506.1"/>
    <property type="molecule type" value="Genomic_DNA"/>
</dbReference>
<evidence type="ECO:0008006" key="4">
    <source>
        <dbReference type="Google" id="ProtNLM"/>
    </source>
</evidence>
<dbReference type="Gene3D" id="3.40.50.11350">
    <property type="match status" value="1"/>
</dbReference>
<protein>
    <recommendedName>
        <fullName evidence="4">Glycosyl transferase family 11</fullName>
    </recommendedName>
</protein>
<dbReference type="CDD" id="cd11301">
    <property type="entry name" value="Fut1_Fut2_like"/>
    <property type="match status" value="1"/>
</dbReference>
<dbReference type="GO" id="GO:0008107">
    <property type="term" value="F:galactoside 2-alpha-L-fucosyltransferase activity"/>
    <property type="evidence" value="ECO:0007669"/>
    <property type="project" value="InterPro"/>
</dbReference>
<dbReference type="PANTHER" id="PTHR11927">
    <property type="entry name" value="GALACTOSIDE 2-L-FUCOSYLTRANSFERASE"/>
    <property type="match status" value="1"/>
</dbReference>
<proteinExistence type="predicted"/>
<dbReference type="GO" id="GO:0016020">
    <property type="term" value="C:membrane"/>
    <property type="evidence" value="ECO:0007669"/>
    <property type="project" value="InterPro"/>
</dbReference>
<evidence type="ECO:0000256" key="2">
    <source>
        <dbReference type="ARBA" id="ARBA00022679"/>
    </source>
</evidence>
<reference evidence="3" key="1">
    <citation type="journal article" date="2020" name="Nature">
        <title>Giant virus diversity and host interactions through global metagenomics.</title>
        <authorList>
            <person name="Schulz F."/>
            <person name="Roux S."/>
            <person name="Paez-Espino D."/>
            <person name="Jungbluth S."/>
            <person name="Walsh D.A."/>
            <person name="Denef V.J."/>
            <person name="McMahon K.D."/>
            <person name="Konstantinidis K.T."/>
            <person name="Eloe-Fadrosh E.A."/>
            <person name="Kyrpides N.C."/>
            <person name="Woyke T."/>
        </authorList>
    </citation>
    <scope>NUCLEOTIDE SEQUENCE</scope>
    <source>
        <strain evidence="3">GVMAG-M-3300009161-36</strain>
    </source>
</reference>
<dbReference type="GO" id="GO:0005975">
    <property type="term" value="P:carbohydrate metabolic process"/>
    <property type="evidence" value="ECO:0007669"/>
    <property type="project" value="InterPro"/>
</dbReference>
<dbReference type="AlphaFoldDB" id="A0A6C0EWG7"/>
<name>A0A6C0EWG7_9ZZZZ</name>
<accession>A0A6C0EWG7</accession>
<sequence length="303" mass="35671">MITCVIMGGLGNQLFQIYTTIALSIETKTVFKFPMNKLVSDSRNNTYWDKFLKALNKHVTIIDIKNVKLPLYKEKDFKYNKIQISPDIIKKTGGVMLYGYYQSHKYFDNYYSTISQYINLNESIQTVRNTFYKKYENKNVISMHFRIGDYKFLQNCHPILGVEYYINSINSIKSILNSLHTDNTKWTILYFCEDADIIEVETKINKIKTKCMESEAPLDLEFERANSNPESEIEDWQELLLMSCCQHNIIANSSFSWWAAYFNTNPNKIVCYPEKWFGPQLSQHNTKDLFPPSWNKISLTMRQ</sequence>
<organism evidence="3">
    <name type="scientific">viral metagenome</name>
    <dbReference type="NCBI Taxonomy" id="1070528"/>
    <lineage>
        <taxon>unclassified sequences</taxon>
        <taxon>metagenomes</taxon>
        <taxon>organismal metagenomes</taxon>
    </lineage>
</organism>
<dbReference type="PANTHER" id="PTHR11927:SF9">
    <property type="entry name" value="L-FUCOSYLTRANSFERASE"/>
    <property type="match status" value="1"/>
</dbReference>